<dbReference type="OrthoDB" id="70899at2759"/>
<dbReference type="InterPro" id="IPR029321">
    <property type="entry name" value="INTS2"/>
</dbReference>
<evidence type="ECO:0008006" key="6">
    <source>
        <dbReference type="Google" id="ProtNLM"/>
    </source>
</evidence>
<dbReference type="GO" id="GO:0034472">
    <property type="term" value="P:snRNA 3'-end processing"/>
    <property type="evidence" value="ECO:0007669"/>
    <property type="project" value="TreeGrafter"/>
</dbReference>
<evidence type="ECO:0000313" key="4">
    <source>
        <dbReference type="EMBL" id="TGZ57812.1"/>
    </source>
</evidence>
<evidence type="ECO:0000256" key="2">
    <source>
        <dbReference type="ARBA" id="ARBA00006705"/>
    </source>
</evidence>
<reference evidence="4 5" key="1">
    <citation type="journal article" date="2019" name="BMC Genomics">
        <title>New insights from Opisthorchis felineus genome: update on genomics of the epidemiologically important liver flukes.</title>
        <authorList>
            <person name="Ershov N.I."/>
            <person name="Mordvinov V.A."/>
            <person name="Prokhortchouk E.B."/>
            <person name="Pakharukova M.Y."/>
            <person name="Gunbin K.V."/>
            <person name="Ustyantsev K."/>
            <person name="Genaev M.A."/>
            <person name="Blinov A.G."/>
            <person name="Mazur A."/>
            <person name="Boulygina E."/>
            <person name="Tsygankova S."/>
            <person name="Khrameeva E."/>
            <person name="Chekanov N."/>
            <person name="Fan G."/>
            <person name="Xiao A."/>
            <person name="Zhang H."/>
            <person name="Xu X."/>
            <person name="Yang H."/>
            <person name="Solovyev V."/>
            <person name="Lee S.M."/>
            <person name="Liu X."/>
            <person name="Afonnikov D.A."/>
            <person name="Skryabin K.G."/>
        </authorList>
    </citation>
    <scope>NUCLEOTIDE SEQUENCE [LARGE SCALE GENOMIC DNA]</scope>
    <source>
        <strain evidence="4">AK-0245</strain>
        <tissue evidence="4">Whole organism</tissue>
    </source>
</reference>
<accession>A0A4S2L4D3</accession>
<dbReference type="PANTHER" id="PTHR28608">
    <property type="entry name" value="INTEGRATOR COMPLEX SUBUNIT 2"/>
    <property type="match status" value="1"/>
</dbReference>
<keyword evidence="5" id="KW-1185">Reference proteome</keyword>
<protein>
    <recommendedName>
        <fullName evidence="6">Integrator complex subunit 2</fullName>
    </recommendedName>
</protein>
<comment type="subcellular location">
    <subcellularLocation>
        <location evidence="1">Nucleus</location>
    </subcellularLocation>
</comment>
<proteinExistence type="inferred from homology"/>
<comment type="similarity">
    <text evidence="2">Belongs to the Integrator subunit 2 family.</text>
</comment>
<organism evidence="4 5">
    <name type="scientific">Opisthorchis felineus</name>
    <dbReference type="NCBI Taxonomy" id="147828"/>
    <lineage>
        <taxon>Eukaryota</taxon>
        <taxon>Metazoa</taxon>
        <taxon>Spiralia</taxon>
        <taxon>Lophotrochozoa</taxon>
        <taxon>Platyhelminthes</taxon>
        <taxon>Trematoda</taxon>
        <taxon>Digenea</taxon>
        <taxon>Opisthorchiida</taxon>
        <taxon>Opisthorchiata</taxon>
        <taxon>Opisthorchiidae</taxon>
        <taxon>Opisthorchis</taxon>
    </lineage>
</organism>
<name>A0A4S2L4D3_OPIFE</name>
<dbReference type="Proteomes" id="UP000308267">
    <property type="component" value="Unassembled WGS sequence"/>
</dbReference>
<dbReference type="PRINTS" id="PR02105">
    <property type="entry name" value="INTSUBUNIT2"/>
</dbReference>
<dbReference type="STRING" id="147828.A0A4S2L4D3"/>
<dbReference type="Pfam" id="PF14750">
    <property type="entry name" value="INTS2"/>
    <property type="match status" value="1"/>
</dbReference>
<evidence type="ECO:0000313" key="5">
    <source>
        <dbReference type="Proteomes" id="UP000308267"/>
    </source>
</evidence>
<dbReference type="GO" id="GO:0032039">
    <property type="term" value="C:integrator complex"/>
    <property type="evidence" value="ECO:0007669"/>
    <property type="project" value="InterPro"/>
</dbReference>
<evidence type="ECO:0000256" key="1">
    <source>
        <dbReference type="ARBA" id="ARBA00004123"/>
    </source>
</evidence>
<dbReference type="PANTHER" id="PTHR28608:SF1">
    <property type="entry name" value="INTEGRATOR COMPLEX SUBUNIT 2"/>
    <property type="match status" value="1"/>
</dbReference>
<dbReference type="EMBL" id="SJOL01009403">
    <property type="protein sequence ID" value="TGZ57812.1"/>
    <property type="molecule type" value="Genomic_DNA"/>
</dbReference>
<dbReference type="InterPro" id="IPR026236">
    <property type="entry name" value="Int2_metazoa"/>
</dbReference>
<comment type="caution">
    <text evidence="4">The sequence shown here is derived from an EMBL/GenBank/DDBJ whole genome shotgun (WGS) entry which is preliminary data.</text>
</comment>
<sequence length="1422" mass="159817">MNIFIAGTAHFCAVSGRSSVVKRQLPFDINKDKTTTDCLAIVQFRWEKRKTTTLTEDVIFGAPSLSGLQFPLLNTIYQPYPMRSIMGDLRCADPSDILDLLPLLYFSKVDLEDDLLNVSLPYDVAYMLRENLHFLTQLRQLNLLDLWSSVKSEESSCSGVNVSTMEYEAQNVAGKAKLFFRLLYHLLYTHASQPCFSQPCVDLLQLEPFEFELIAFMCSTVYGIPDFPILPAFVCGYISHANHTNFHLLKRLFRNIPFEWFTVWNWLIRLSEQLSLGVTVPEILHSCGTSSSADEPGFLFSLSTELDRNLLLHRIEGTIRSLLLVCPNYTRMVIERCLSIHCFPGLVVDALFFLDKSDDNSLLIYLKRMLLDSGTRTRSWISGYLKRQMGADGHLEMFSQYFIKSSASLIPNDPSIPLTNDVILKALLLLRVLAAMRGFVNYIFPPTLSSQLLTLLTHKTVDSERGSQYITYSLAFLIGLRSSLQVPQDVIVRTGSSSDIENQIVVWLQGLINRQTHVPPAGLSNEQHSIILNTPNNRPYAETLLLLAILFHTNQPGPITDLISNLLGLRIPSLGRTVNGWRKIFLQSVFTESMIASQVARVPITPLLNRSLSTHLPIQCALQLLKSHAFAKNKLEIKDWLVGQIRQSVRPMHPLLPDLVEAHIVHSFGTSSTPGCISEPSALISERELIAQIQNGAKYPLAQLCSPSLDMTCKDSTPPTDSTQVDFTAELLFLYYALYVYDYQIASRLLSNRHCLPGEAPCVYSDQLWDCIPITYLLRHARSNVTDYGPLYPRLLQLVTNHFPNLTVGELMIQDELLLDPIWCPQVKRFSAPAQQSVPDELTIDSTQLHCATNTINICSPTELDEAFEAVLTHIIPLCESGEDQRPSQAILTRTSVHHLIRLIQRLSQAVEQLSVDCLLPFGPVLGHQCPRLLLAANKHPLFTTNRRFVCRLEYLWCRLHLVMPRKLELLTVNALLDGVNSKKPSCSSLRCIRSVKKLTGADIRIDPVESLMNTVDRGVFRCPPVLRMFLRILESNLLASRSYWGHRLLERVVNLPASTGAPFGSVTNTVTLPSVQSGNNSESALDSSLPNLPTTTSFVNAAASARTIAPVSDEECEVLCSNMLLTQNATVVQLLLEHCLPRKEESTLRSQISVLREVQNIVCTYVHSMFIAEPALAEVIVWQTFPHSLLPISTQAIPSLHICLDSVLHVYRLSGDYAKMVFCLDLVSHLSLHYNIQSAFERAAFMIDSLFHLLSSVVCADDRPDLLQACLPAFLRLGGAFPSLAPVIVRLLLTVGTLISSVLPDEARDRLRLRTSDEKNSTCTRIPHEHLTLDLVNQLLQTLHAHFSTTCITTCCAHRFVLNHTIYRFLWLCRFCSVFMRIQCPVWTCTNSRISVEGNLHNLILVHVSYTYFYACSTGTY</sequence>
<evidence type="ECO:0000256" key="3">
    <source>
        <dbReference type="ARBA" id="ARBA00023242"/>
    </source>
</evidence>
<gene>
    <name evidence="4" type="ORF">CRM22_009864</name>
</gene>
<keyword evidence="3" id="KW-0539">Nucleus</keyword>